<reference evidence="1 2" key="1">
    <citation type="journal article" date="2011" name="Stand. Genomic Sci.">
        <title>Complete genome sequence of Treponema succinifaciens type strain (6091).</title>
        <authorList>
            <person name="Han C."/>
            <person name="Gronow S."/>
            <person name="Teshima H."/>
            <person name="Lapidus A."/>
            <person name="Nolan M."/>
            <person name="Lucas S."/>
            <person name="Hammon N."/>
            <person name="Deshpande S."/>
            <person name="Cheng J.F."/>
            <person name="Zeytun A."/>
            <person name="Tapia R."/>
            <person name="Goodwin L."/>
            <person name="Pitluck S."/>
            <person name="Liolios K."/>
            <person name="Pagani I."/>
            <person name="Ivanova N."/>
            <person name="Mavromatis K."/>
            <person name="Mikhailova N."/>
            <person name="Huntemann M."/>
            <person name="Pati A."/>
            <person name="Chen A."/>
            <person name="Palaniappan K."/>
            <person name="Land M."/>
            <person name="Hauser L."/>
            <person name="Brambilla E.M."/>
            <person name="Rohde M."/>
            <person name="Goker M."/>
            <person name="Woyke T."/>
            <person name="Bristow J."/>
            <person name="Eisen J.A."/>
            <person name="Markowitz V."/>
            <person name="Hugenholtz P."/>
            <person name="Kyrpides N.C."/>
            <person name="Klenk H.P."/>
            <person name="Detter J.C."/>
        </authorList>
    </citation>
    <scope>NUCLEOTIDE SEQUENCE [LARGE SCALE GENOMIC DNA]</scope>
    <source>
        <strain evidence="2">ATCC 33096 / DSM 2489 / 6091</strain>
    </source>
</reference>
<accession>F2NRW1</accession>
<dbReference type="PANTHER" id="PTHR11669">
    <property type="entry name" value="REPLICATION FACTOR C / DNA POLYMERASE III GAMMA-TAU SUBUNIT"/>
    <property type="match status" value="1"/>
</dbReference>
<organism evidence="1 2">
    <name type="scientific">Treponema succinifaciens (strain ATCC 33096 / DSM 2489 / 6091)</name>
    <dbReference type="NCBI Taxonomy" id="869209"/>
    <lineage>
        <taxon>Bacteria</taxon>
        <taxon>Pseudomonadati</taxon>
        <taxon>Spirochaetota</taxon>
        <taxon>Spirochaetia</taxon>
        <taxon>Spirochaetales</taxon>
        <taxon>Treponemataceae</taxon>
        <taxon>Treponema</taxon>
    </lineage>
</organism>
<keyword evidence="2" id="KW-1185">Reference proteome</keyword>
<dbReference type="Proteomes" id="UP000006852">
    <property type="component" value="Chromosome"/>
</dbReference>
<dbReference type="InterPro" id="IPR050238">
    <property type="entry name" value="DNA_Rep/Repair_Clamp_Loader"/>
</dbReference>
<dbReference type="Pfam" id="PF13177">
    <property type="entry name" value="DNA_pol3_delta2"/>
    <property type="match status" value="2"/>
</dbReference>
<dbReference type="STRING" id="869209.Tresu_1289"/>
<evidence type="ECO:0000313" key="1">
    <source>
        <dbReference type="EMBL" id="AEB14197.1"/>
    </source>
</evidence>
<gene>
    <name evidence="1" type="ordered locus">Tresu_1289</name>
</gene>
<dbReference type="GeneID" id="302998448"/>
<dbReference type="Gene3D" id="3.40.50.300">
    <property type="entry name" value="P-loop containing nucleotide triphosphate hydrolases"/>
    <property type="match status" value="2"/>
</dbReference>
<dbReference type="EMBL" id="CP002631">
    <property type="protein sequence ID" value="AEB14197.1"/>
    <property type="molecule type" value="Genomic_DNA"/>
</dbReference>
<proteinExistence type="predicted"/>
<dbReference type="PANTHER" id="PTHR11669:SF8">
    <property type="entry name" value="DNA POLYMERASE III SUBUNIT DELTA"/>
    <property type="match status" value="1"/>
</dbReference>
<dbReference type="eggNOG" id="COG2812">
    <property type="taxonomic scope" value="Bacteria"/>
</dbReference>
<dbReference type="RefSeq" id="WP_013701484.1">
    <property type="nucleotide sequence ID" value="NC_015385.1"/>
</dbReference>
<dbReference type="SUPFAM" id="SSF52540">
    <property type="entry name" value="P-loop containing nucleoside triphosphate hydrolases"/>
    <property type="match status" value="1"/>
</dbReference>
<dbReference type="AlphaFoldDB" id="F2NRW1"/>
<dbReference type="OrthoDB" id="350329at2"/>
<dbReference type="eggNOG" id="COG0470">
    <property type="taxonomic scope" value="Bacteria"/>
</dbReference>
<sequence length="412" mass="46520">MFENILNQSATKLLQDDIEKKRFPNSILFSGPSSSGKLSCALETARVLSCANSGEWNCTCLNCRQHKAMVSQNLLICGAGNRTLEIAAAKKTLISQNIQNTKHLEASRYLYLRAVRKLISKFNSVLWNGDDKLSKFSPLLQNIEEGLEKIQPGRILPDDEELRKILDSIEKDCTKLESSFLYSSLPVLQIRNFSSWAHLSSSNGRKVLIIENADLMADSARNALLKILEEPPEDVIFILTTTKRGAILPTILSRVRTYNFFERSPEQQRNVINRIFHYEPDFNDEKEFSSITQFMQSFLTVKPELVKSCAADFFSNVAKGHIPDIPKIISTCASFEPRILFKIFICGIIESQENLKTSAAGSEVSFNVLKQLRTSLNNVEIFNQNPSACLEELARNLMHINYMNDGILKKLA</sequence>
<dbReference type="KEGG" id="tsu:Tresu_1289"/>
<reference evidence="2" key="2">
    <citation type="submission" date="2011-04" db="EMBL/GenBank/DDBJ databases">
        <title>The complete genome of chromosome of Treponema succinifaciens DSM 2489.</title>
        <authorList>
            <person name="Lucas S."/>
            <person name="Copeland A."/>
            <person name="Lapidus A."/>
            <person name="Bruce D."/>
            <person name="Goodwin L."/>
            <person name="Pitluck S."/>
            <person name="Peters L."/>
            <person name="Kyrpides N."/>
            <person name="Mavromatis K."/>
            <person name="Ivanova N."/>
            <person name="Ovchinnikova G."/>
            <person name="Teshima H."/>
            <person name="Detter J.C."/>
            <person name="Tapia R."/>
            <person name="Han C."/>
            <person name="Land M."/>
            <person name="Hauser L."/>
            <person name="Markowitz V."/>
            <person name="Cheng J.-F."/>
            <person name="Hugenholtz P."/>
            <person name="Woyke T."/>
            <person name="Wu D."/>
            <person name="Gronow S."/>
            <person name="Wellnitz S."/>
            <person name="Brambilla E."/>
            <person name="Klenk H.-P."/>
            <person name="Eisen J.A."/>
        </authorList>
    </citation>
    <scope>NUCLEOTIDE SEQUENCE [LARGE SCALE GENOMIC DNA]</scope>
    <source>
        <strain evidence="2">ATCC 33096 / DSM 2489 / 6091</strain>
    </source>
</reference>
<name>F2NRW1_TRES6</name>
<dbReference type="InterPro" id="IPR027417">
    <property type="entry name" value="P-loop_NTPase"/>
</dbReference>
<evidence type="ECO:0000313" key="2">
    <source>
        <dbReference type="Proteomes" id="UP000006852"/>
    </source>
</evidence>
<dbReference type="HOGENOM" id="CLU_052177_0_0_12"/>
<protein>
    <submittedName>
        <fullName evidence="1">DNA polymerase III domain-containing protein</fullName>
    </submittedName>
</protein>
<dbReference type="GO" id="GO:0006261">
    <property type="term" value="P:DNA-templated DNA replication"/>
    <property type="evidence" value="ECO:0007669"/>
    <property type="project" value="TreeGrafter"/>
</dbReference>